<reference evidence="1" key="1">
    <citation type="submission" date="2022-06" db="EMBL/GenBank/DDBJ databases">
        <title>Phylogenomic reconstructions and comparative analyses of Kickxellomycotina fungi.</title>
        <authorList>
            <person name="Reynolds N.K."/>
            <person name="Stajich J.E."/>
            <person name="Barry K."/>
            <person name="Grigoriev I.V."/>
            <person name="Crous P."/>
            <person name="Smith M.E."/>
        </authorList>
    </citation>
    <scope>NUCLEOTIDE SEQUENCE</scope>
    <source>
        <strain evidence="1">RSA 2271</strain>
    </source>
</reference>
<protein>
    <submittedName>
        <fullName evidence="1">Uncharacterized protein</fullName>
    </submittedName>
</protein>
<organism evidence="1 2">
    <name type="scientific">Spiromyces aspiralis</name>
    <dbReference type="NCBI Taxonomy" id="68401"/>
    <lineage>
        <taxon>Eukaryota</taxon>
        <taxon>Fungi</taxon>
        <taxon>Fungi incertae sedis</taxon>
        <taxon>Zoopagomycota</taxon>
        <taxon>Kickxellomycotina</taxon>
        <taxon>Kickxellomycetes</taxon>
        <taxon>Kickxellales</taxon>
        <taxon>Kickxellaceae</taxon>
        <taxon>Spiromyces</taxon>
    </lineage>
</organism>
<gene>
    <name evidence="1" type="ORF">EV182_007069</name>
</gene>
<name>A0ACC1HKH7_9FUNG</name>
<keyword evidence="2" id="KW-1185">Reference proteome</keyword>
<proteinExistence type="predicted"/>
<sequence length="125" mass="13866">TPTGDHWLDYNGKLEAIRRAEYPQLYVPPLLPSIAIDTSSADEPKLKTIYLDHTGTTLYASSHIRAHTEALLRDFPANPHSGHPLARETGARIDQIRSRVHEFFGVPESDYALIFTSGATAGIRL</sequence>
<evidence type="ECO:0000313" key="1">
    <source>
        <dbReference type="EMBL" id="KAJ1677009.1"/>
    </source>
</evidence>
<comment type="caution">
    <text evidence="1">The sequence shown here is derived from an EMBL/GenBank/DDBJ whole genome shotgun (WGS) entry which is preliminary data.</text>
</comment>
<feature type="non-terminal residue" evidence="1">
    <location>
        <position position="125"/>
    </location>
</feature>
<evidence type="ECO:0000313" key="2">
    <source>
        <dbReference type="Proteomes" id="UP001145114"/>
    </source>
</evidence>
<dbReference type="EMBL" id="JAMZIH010003156">
    <property type="protein sequence ID" value="KAJ1677009.1"/>
    <property type="molecule type" value="Genomic_DNA"/>
</dbReference>
<accession>A0ACC1HKH7</accession>
<feature type="non-terminal residue" evidence="1">
    <location>
        <position position="1"/>
    </location>
</feature>
<dbReference type="Proteomes" id="UP001145114">
    <property type="component" value="Unassembled WGS sequence"/>
</dbReference>